<organism evidence="3 4">
    <name type="scientific">Phascolarctos cinereus</name>
    <name type="common">Koala</name>
    <dbReference type="NCBI Taxonomy" id="38626"/>
    <lineage>
        <taxon>Eukaryota</taxon>
        <taxon>Metazoa</taxon>
        <taxon>Chordata</taxon>
        <taxon>Craniata</taxon>
        <taxon>Vertebrata</taxon>
        <taxon>Euteleostomi</taxon>
        <taxon>Mammalia</taxon>
        <taxon>Metatheria</taxon>
        <taxon>Diprotodontia</taxon>
        <taxon>Phascolarctidae</taxon>
        <taxon>Phascolarctos</taxon>
    </lineage>
</organism>
<dbReference type="Pfam" id="PF00041">
    <property type="entry name" value="fn3"/>
    <property type="match status" value="1"/>
</dbReference>
<dbReference type="CTD" id="54752"/>
<feature type="region of interest" description="Disordered" evidence="1">
    <location>
        <begin position="46"/>
        <end position="93"/>
    </location>
</feature>
<feature type="region of interest" description="Disordered" evidence="1">
    <location>
        <begin position="275"/>
        <end position="311"/>
    </location>
</feature>
<proteinExistence type="predicted"/>
<dbReference type="GeneID" id="110221461"/>
<dbReference type="RefSeq" id="XP_020861775.1">
    <property type="nucleotide sequence ID" value="XM_021006116.1"/>
</dbReference>
<name>A0A6P5LTB4_PHACI</name>
<evidence type="ECO:0000259" key="2">
    <source>
        <dbReference type="PROSITE" id="PS50853"/>
    </source>
</evidence>
<accession>A0A6P5LTB4</accession>
<feature type="domain" description="Fibronectin type-III" evidence="2">
    <location>
        <begin position="172"/>
        <end position="277"/>
    </location>
</feature>
<protein>
    <submittedName>
        <fullName evidence="4">LOW QUALITY PROTEIN: fibronectin type III domain-containing protein 8</fullName>
    </submittedName>
</protein>
<reference evidence="4" key="1">
    <citation type="submission" date="2025-08" db="UniProtKB">
        <authorList>
            <consortium name="RefSeq"/>
        </authorList>
    </citation>
    <scope>IDENTIFICATION</scope>
    <source>
        <tissue evidence="4">Spleen</tissue>
    </source>
</reference>
<gene>
    <name evidence="4" type="primary">FNDC8</name>
</gene>
<feature type="region of interest" description="Disordered" evidence="1">
    <location>
        <begin position="1"/>
        <end position="25"/>
    </location>
</feature>
<dbReference type="PANTHER" id="PTHR32430:SF1">
    <property type="entry name" value="FIBRONECTIN TYPE III DOMAIN-CONTAINING PROTEIN 8"/>
    <property type="match status" value="1"/>
</dbReference>
<dbReference type="PROSITE" id="PS50853">
    <property type="entry name" value="FN3"/>
    <property type="match status" value="1"/>
</dbReference>
<dbReference type="CDD" id="cd00063">
    <property type="entry name" value="FN3"/>
    <property type="match status" value="1"/>
</dbReference>
<dbReference type="AlphaFoldDB" id="A0A6P5LTB4"/>
<evidence type="ECO:0000256" key="1">
    <source>
        <dbReference type="SAM" id="MobiDB-lite"/>
    </source>
</evidence>
<dbReference type="Gene3D" id="2.60.40.10">
    <property type="entry name" value="Immunoglobulins"/>
    <property type="match status" value="1"/>
</dbReference>
<dbReference type="SMART" id="SM00060">
    <property type="entry name" value="FN3"/>
    <property type="match status" value="1"/>
</dbReference>
<dbReference type="FunCoup" id="A0A6P5LTB4">
    <property type="interactions" value="471"/>
</dbReference>
<dbReference type="InParanoid" id="A0A6P5LTB4"/>
<dbReference type="KEGG" id="pcw:110221461"/>
<dbReference type="InterPro" id="IPR013783">
    <property type="entry name" value="Ig-like_fold"/>
</dbReference>
<dbReference type="InterPro" id="IPR036116">
    <property type="entry name" value="FN3_sf"/>
</dbReference>
<dbReference type="PANTHER" id="PTHR32430">
    <property type="entry name" value="FIBRONECTIN TYPE III DOMAIN-CONTAINING PROTEIN 8"/>
    <property type="match status" value="1"/>
</dbReference>
<feature type="compositionally biased region" description="Low complexity" evidence="1">
    <location>
        <begin position="71"/>
        <end position="88"/>
    </location>
</feature>
<dbReference type="InterPro" id="IPR003961">
    <property type="entry name" value="FN3_dom"/>
</dbReference>
<sequence>MASGVLWRVEEEDEEDLDQNISNKKDPFSQFKKSFPIHVDRRFSVQGFTASPRRTKPTLVEEGDSEEIKPFQFEESSSEDTSTSPFSTGPLNPFKFSLNQPSSHILELLERQLTKLSLASLAKNNEMQGQSICSSHSKPLVTNFVPLDLDNPETDADTTISAPPESSVVMDVPEAPFICEHTVSDSTAVITWNRSQGKQRVSFYQVLLQEMELKKHKVKNEMPREKYHPWIFNQIIGTTVKLMELKPNTKYYISVRAANPAGPGEWCKPYKVSPQARRPWRGGGEWKGAGRRSQHQLQKGRDRQTHRHTDRKTEPYFMAIYKLE</sequence>
<keyword evidence="3" id="KW-1185">Reference proteome</keyword>
<evidence type="ECO:0000313" key="3">
    <source>
        <dbReference type="Proteomes" id="UP000515140"/>
    </source>
</evidence>
<evidence type="ECO:0000313" key="4">
    <source>
        <dbReference type="RefSeq" id="XP_020861775.1"/>
    </source>
</evidence>
<dbReference type="Proteomes" id="UP000515140">
    <property type="component" value="Unplaced"/>
</dbReference>
<dbReference type="SUPFAM" id="SSF49265">
    <property type="entry name" value="Fibronectin type III"/>
    <property type="match status" value="1"/>
</dbReference>